<keyword evidence="5 10" id="KW-0444">Lipid biosynthesis</keyword>
<accession>A0A917KKW0</accession>
<dbReference type="PANTHER" id="PTHR30272">
    <property type="entry name" value="3-HYDROXYACYL-[ACYL-CARRIER-PROTEIN] DEHYDRATASE"/>
    <property type="match status" value="1"/>
</dbReference>
<comment type="function">
    <text evidence="9 10">Involved in unsaturated fatty acids biosynthesis. Catalyzes the dehydration of short chain beta-hydroxyacyl-ACPs and long chain saturated and unsaturated beta-hydroxyacyl-ACPs.</text>
</comment>
<comment type="catalytic activity">
    <reaction evidence="1 10">
        <text>a (3R)-hydroxyacyl-[ACP] = a (2E)-enoyl-[ACP] + H2O</text>
        <dbReference type="Rhea" id="RHEA:13097"/>
        <dbReference type="Rhea" id="RHEA-COMP:9925"/>
        <dbReference type="Rhea" id="RHEA-COMP:9945"/>
        <dbReference type="ChEBI" id="CHEBI:15377"/>
        <dbReference type="ChEBI" id="CHEBI:78784"/>
        <dbReference type="ChEBI" id="CHEBI:78827"/>
        <dbReference type="EC" id="4.2.1.59"/>
    </reaction>
</comment>
<feature type="transmembrane region" description="Helical" evidence="11">
    <location>
        <begin position="64"/>
        <end position="84"/>
    </location>
</feature>
<comment type="caution">
    <text evidence="12">The sequence shown here is derived from an EMBL/GenBank/DDBJ whole genome shotgun (WGS) entry which is preliminary data.</text>
</comment>
<evidence type="ECO:0000256" key="1">
    <source>
        <dbReference type="ARBA" id="ARBA00001055"/>
    </source>
</evidence>
<dbReference type="AlphaFoldDB" id="A0A917KKW0"/>
<keyword evidence="11" id="KW-1133">Transmembrane helix</keyword>
<evidence type="ECO:0000256" key="3">
    <source>
        <dbReference type="ARBA" id="ARBA00009174"/>
    </source>
</evidence>
<evidence type="ECO:0000256" key="4">
    <source>
        <dbReference type="ARBA" id="ARBA00022490"/>
    </source>
</evidence>
<reference evidence="12" key="1">
    <citation type="journal article" date="2014" name="Int. J. Syst. Evol. Microbiol.">
        <title>Complete genome sequence of Corynebacterium casei LMG S-19264T (=DSM 44701T), isolated from a smear-ripened cheese.</title>
        <authorList>
            <consortium name="US DOE Joint Genome Institute (JGI-PGF)"/>
            <person name="Walter F."/>
            <person name="Albersmeier A."/>
            <person name="Kalinowski J."/>
            <person name="Ruckert C."/>
        </authorList>
    </citation>
    <scope>NUCLEOTIDE SEQUENCE</scope>
    <source>
        <strain evidence="12">JCM 18487</strain>
    </source>
</reference>
<dbReference type="Gene3D" id="3.10.129.10">
    <property type="entry name" value="Hotdog Thioesterase"/>
    <property type="match status" value="1"/>
</dbReference>
<dbReference type="InterPro" id="IPR010084">
    <property type="entry name" value="FabZ"/>
</dbReference>
<keyword evidence="11" id="KW-0812">Transmembrane</keyword>
<dbReference type="RefSeq" id="WP_188883393.1">
    <property type="nucleotide sequence ID" value="NZ_BMOY01000058.1"/>
</dbReference>
<evidence type="ECO:0000313" key="13">
    <source>
        <dbReference type="Proteomes" id="UP000637695"/>
    </source>
</evidence>
<keyword evidence="7 10" id="KW-0443">Lipid metabolism</keyword>
<evidence type="ECO:0000256" key="9">
    <source>
        <dbReference type="ARBA" id="ARBA00025049"/>
    </source>
</evidence>
<dbReference type="Proteomes" id="UP000637695">
    <property type="component" value="Unassembled WGS sequence"/>
</dbReference>
<keyword evidence="8 10" id="KW-0456">Lyase</keyword>
<comment type="similarity">
    <text evidence="3 10">Belongs to the thioester dehydratase family. FabZ subfamily.</text>
</comment>
<keyword evidence="13" id="KW-1185">Reference proteome</keyword>
<name>A0A917KKW0_9BACL</name>
<dbReference type="PANTHER" id="PTHR30272:SF1">
    <property type="entry name" value="3-HYDROXYACYL-[ACYL-CARRIER-PROTEIN] DEHYDRATASE"/>
    <property type="match status" value="1"/>
</dbReference>
<dbReference type="SUPFAM" id="SSF54637">
    <property type="entry name" value="Thioesterase/thiol ester dehydrase-isomerase"/>
    <property type="match status" value="1"/>
</dbReference>
<evidence type="ECO:0000256" key="11">
    <source>
        <dbReference type="SAM" id="Phobius"/>
    </source>
</evidence>
<dbReference type="InterPro" id="IPR029069">
    <property type="entry name" value="HotDog_dom_sf"/>
</dbReference>
<evidence type="ECO:0000313" key="12">
    <source>
        <dbReference type="EMBL" id="GGJ13703.1"/>
    </source>
</evidence>
<evidence type="ECO:0000256" key="8">
    <source>
        <dbReference type="ARBA" id="ARBA00023239"/>
    </source>
</evidence>
<organism evidence="12 13">
    <name type="scientific">Alicyclobacillus cellulosilyticus</name>
    <dbReference type="NCBI Taxonomy" id="1003997"/>
    <lineage>
        <taxon>Bacteria</taxon>
        <taxon>Bacillati</taxon>
        <taxon>Bacillota</taxon>
        <taxon>Bacilli</taxon>
        <taxon>Bacillales</taxon>
        <taxon>Alicyclobacillaceae</taxon>
        <taxon>Alicyclobacillus</taxon>
    </lineage>
</organism>
<dbReference type="InterPro" id="IPR013114">
    <property type="entry name" value="FabA_FabZ"/>
</dbReference>
<dbReference type="FunFam" id="3.10.129.10:FF:000001">
    <property type="entry name" value="3-hydroxyacyl-[acyl-carrier-protein] dehydratase FabZ"/>
    <property type="match status" value="1"/>
</dbReference>
<evidence type="ECO:0000256" key="2">
    <source>
        <dbReference type="ARBA" id="ARBA00004496"/>
    </source>
</evidence>
<keyword evidence="4 10" id="KW-0963">Cytoplasm</keyword>
<proteinExistence type="inferred from homology"/>
<protein>
    <recommendedName>
        <fullName evidence="10">3-hydroxyacyl-[acyl-carrier-protein] dehydratase FabZ</fullName>
        <ecNumber evidence="10">4.2.1.59</ecNumber>
    </recommendedName>
    <alternativeName>
        <fullName evidence="10">(3R)-hydroxymyristoyl-[acyl-carrier-protein] dehydratase</fullName>
        <shortName evidence="10">(3R)-hydroxymyristoyl-ACP dehydrase</shortName>
    </alternativeName>
    <alternativeName>
        <fullName evidence="10">Beta-hydroxyacyl-ACP dehydratase</fullName>
    </alternativeName>
</protein>
<dbReference type="GO" id="GO:0019171">
    <property type="term" value="F:(3R)-hydroxyacyl-[acyl-carrier-protein] dehydratase activity"/>
    <property type="evidence" value="ECO:0007669"/>
    <property type="project" value="UniProtKB-EC"/>
</dbReference>
<dbReference type="NCBIfam" id="TIGR01750">
    <property type="entry name" value="fabZ"/>
    <property type="match status" value="1"/>
</dbReference>
<dbReference type="GO" id="GO:0006633">
    <property type="term" value="P:fatty acid biosynthetic process"/>
    <property type="evidence" value="ECO:0007669"/>
    <property type="project" value="UniProtKB-UniRule"/>
</dbReference>
<dbReference type="GO" id="GO:0009245">
    <property type="term" value="P:lipid A biosynthetic process"/>
    <property type="evidence" value="ECO:0007669"/>
    <property type="project" value="UniProtKB-UniRule"/>
</dbReference>
<dbReference type="EC" id="4.2.1.59" evidence="10"/>
<dbReference type="GO" id="GO:0016020">
    <property type="term" value="C:membrane"/>
    <property type="evidence" value="ECO:0007669"/>
    <property type="project" value="GOC"/>
</dbReference>
<reference evidence="12" key="2">
    <citation type="submission" date="2020-09" db="EMBL/GenBank/DDBJ databases">
        <authorList>
            <person name="Sun Q."/>
            <person name="Ohkuma M."/>
        </authorList>
    </citation>
    <scope>NUCLEOTIDE SEQUENCE</scope>
    <source>
        <strain evidence="12">JCM 18487</strain>
    </source>
</reference>
<dbReference type="EMBL" id="BMOY01000058">
    <property type="protein sequence ID" value="GGJ13703.1"/>
    <property type="molecule type" value="Genomic_DNA"/>
</dbReference>
<comment type="subcellular location">
    <subcellularLocation>
        <location evidence="2 10">Cytoplasm</location>
    </subcellularLocation>
</comment>
<gene>
    <name evidence="10 12" type="primary">fabZ</name>
    <name evidence="12" type="ORF">GCM10010885_23790</name>
</gene>
<keyword evidence="6 10" id="KW-0441">Lipid A biosynthesis</keyword>
<dbReference type="CDD" id="cd01288">
    <property type="entry name" value="FabZ"/>
    <property type="match status" value="1"/>
</dbReference>
<evidence type="ECO:0000256" key="10">
    <source>
        <dbReference type="HAMAP-Rule" id="MF_00406"/>
    </source>
</evidence>
<dbReference type="HAMAP" id="MF_00406">
    <property type="entry name" value="FabZ"/>
    <property type="match status" value="1"/>
</dbReference>
<feature type="active site" evidence="10">
    <location>
        <position position="54"/>
    </location>
</feature>
<evidence type="ECO:0000256" key="7">
    <source>
        <dbReference type="ARBA" id="ARBA00023098"/>
    </source>
</evidence>
<evidence type="ECO:0000256" key="6">
    <source>
        <dbReference type="ARBA" id="ARBA00022556"/>
    </source>
</evidence>
<dbReference type="NCBIfam" id="NF000582">
    <property type="entry name" value="PRK00006.1"/>
    <property type="match status" value="1"/>
</dbReference>
<dbReference type="Pfam" id="PF07977">
    <property type="entry name" value="FabA"/>
    <property type="match status" value="1"/>
</dbReference>
<sequence length="151" mass="16842">MTDWTLPLYAEDIRRILPHRYPFLLVDRVTELIPGERVAGYKLVTANEMHFVGHFPDYQVMPGVLIMEAIAQLGGIGVLVVPAFRDKLPMFTGLDDVRFRGQVRPGDRLDMEVVIERLRGTMGKGRGTARVDGKVVAEGTILFALVDSHPA</sequence>
<dbReference type="GO" id="GO:0005737">
    <property type="term" value="C:cytoplasm"/>
    <property type="evidence" value="ECO:0007669"/>
    <property type="project" value="UniProtKB-SubCell"/>
</dbReference>
<keyword evidence="11" id="KW-0472">Membrane</keyword>
<evidence type="ECO:0000256" key="5">
    <source>
        <dbReference type="ARBA" id="ARBA00022516"/>
    </source>
</evidence>